<proteinExistence type="inferred from homology"/>
<evidence type="ECO:0000256" key="5">
    <source>
        <dbReference type="SAM" id="SignalP"/>
    </source>
</evidence>
<dbReference type="InterPro" id="IPR018313">
    <property type="entry name" value="SBP_3_CS"/>
</dbReference>
<evidence type="ECO:0000256" key="4">
    <source>
        <dbReference type="RuleBase" id="RU003744"/>
    </source>
</evidence>
<evidence type="ECO:0000259" key="6">
    <source>
        <dbReference type="SMART" id="SM00062"/>
    </source>
</evidence>
<dbReference type="RefSeq" id="WP_066418597.1">
    <property type="nucleotide sequence ID" value="NZ_FKBS01000025.1"/>
</dbReference>
<dbReference type="SMART" id="SM00062">
    <property type="entry name" value="PBPb"/>
    <property type="match status" value="1"/>
</dbReference>
<evidence type="ECO:0000313" key="7">
    <source>
        <dbReference type="EMBL" id="SAI50952.1"/>
    </source>
</evidence>
<dbReference type="Proteomes" id="UP000077037">
    <property type="component" value="Unassembled WGS sequence"/>
</dbReference>
<reference evidence="7 8" key="1">
    <citation type="submission" date="2016-03" db="EMBL/GenBank/DDBJ databases">
        <authorList>
            <consortium name="Pathogen Informatics"/>
        </authorList>
    </citation>
    <scope>NUCLEOTIDE SEQUENCE [LARGE SCALE GENOMIC DNA]</scope>
    <source>
        <strain evidence="7 8">NCTC13364</strain>
    </source>
</reference>
<evidence type="ECO:0000256" key="2">
    <source>
        <dbReference type="ARBA" id="ARBA00022448"/>
    </source>
</evidence>
<dbReference type="Pfam" id="PF00497">
    <property type="entry name" value="SBP_bac_3"/>
    <property type="match status" value="1"/>
</dbReference>
<feature type="signal peptide" evidence="5">
    <location>
        <begin position="1"/>
        <end position="24"/>
    </location>
</feature>
<dbReference type="PANTHER" id="PTHR30085">
    <property type="entry name" value="AMINO ACID ABC TRANSPORTER PERMEASE"/>
    <property type="match status" value="1"/>
</dbReference>
<keyword evidence="2" id="KW-0813">Transport</keyword>
<organism evidence="7 8">
    <name type="scientific">Bordetella ansorpii</name>
    <dbReference type="NCBI Taxonomy" id="288768"/>
    <lineage>
        <taxon>Bacteria</taxon>
        <taxon>Pseudomonadati</taxon>
        <taxon>Pseudomonadota</taxon>
        <taxon>Betaproteobacteria</taxon>
        <taxon>Burkholderiales</taxon>
        <taxon>Alcaligenaceae</taxon>
        <taxon>Bordetella</taxon>
    </lineage>
</organism>
<name>A0A157QYT4_9BORD</name>
<comment type="similarity">
    <text evidence="1 4">Belongs to the bacterial solute-binding protein 3 family.</text>
</comment>
<dbReference type="InterPro" id="IPR051455">
    <property type="entry name" value="Bact_solute-bind_prot3"/>
</dbReference>
<dbReference type="PROSITE" id="PS01039">
    <property type="entry name" value="SBP_BACTERIAL_3"/>
    <property type="match status" value="1"/>
</dbReference>
<dbReference type="PANTHER" id="PTHR30085:SF7">
    <property type="entry name" value="AMINO-ACID ABC TRANSPORTER-BINDING PROTEIN YHDW-RELATED"/>
    <property type="match status" value="1"/>
</dbReference>
<dbReference type="GO" id="GO:0006865">
    <property type="term" value="P:amino acid transport"/>
    <property type="evidence" value="ECO:0007669"/>
    <property type="project" value="TreeGrafter"/>
</dbReference>
<evidence type="ECO:0000256" key="3">
    <source>
        <dbReference type="ARBA" id="ARBA00022729"/>
    </source>
</evidence>
<feature type="domain" description="Solute-binding protein family 3/N-terminal" evidence="6">
    <location>
        <begin position="35"/>
        <end position="265"/>
    </location>
</feature>
<dbReference type="EMBL" id="FKBS01000025">
    <property type="protein sequence ID" value="SAI50952.1"/>
    <property type="molecule type" value="Genomic_DNA"/>
</dbReference>
<dbReference type="CDD" id="cd13692">
    <property type="entry name" value="PBP2_BztA"/>
    <property type="match status" value="1"/>
</dbReference>
<dbReference type="AlphaFoldDB" id="A0A157QYT4"/>
<sequence>MNILKTAQVLLGTALAVGAFGTQAATLDVVKQRGAVTCGTTTGFAGFSAPDDKGTWKGLDVDLCRAVAAAVFGDASKIKIVPLNSQQRFTALQSGEIDVLTRNTTVTQQRDTALGIIHAGVNFYDGQGFLVPKSLGVKSAKELNGASICLQTGTSNENTLADWARANKVTYKPVVIETFDAVVSAFASGRCDVFSTDASGLASIRISKLQKPDDYVVLPEIISKEPLGPFVRQGDDAWLNVVRWSLSAMIEAEEYGVTSANVDEQLKSENPNVRRILGVTPGAGRNLGLDEKWAFNIIKQVGNYGESFERNVGQGSSLKIPRGLNKQWTDGGLMYALPIR</sequence>
<keyword evidence="3 5" id="KW-0732">Signal</keyword>
<evidence type="ECO:0000313" key="8">
    <source>
        <dbReference type="Proteomes" id="UP000077037"/>
    </source>
</evidence>
<dbReference type="SUPFAM" id="SSF53850">
    <property type="entry name" value="Periplasmic binding protein-like II"/>
    <property type="match status" value="1"/>
</dbReference>
<accession>A0A157QYT4</accession>
<protein>
    <submittedName>
        <fullName evidence="7">Amino acid-binding periplasmic protein</fullName>
    </submittedName>
</protein>
<dbReference type="Gene3D" id="3.40.190.10">
    <property type="entry name" value="Periplasmic binding protein-like II"/>
    <property type="match status" value="2"/>
</dbReference>
<evidence type="ECO:0000256" key="1">
    <source>
        <dbReference type="ARBA" id="ARBA00010333"/>
    </source>
</evidence>
<gene>
    <name evidence="7" type="primary">peb1A_3</name>
    <name evidence="7" type="ORF">SAMEA1982600_04231</name>
</gene>
<dbReference type="InterPro" id="IPR001638">
    <property type="entry name" value="Solute-binding_3/MltF_N"/>
</dbReference>
<dbReference type="OrthoDB" id="9777941at2"/>
<feature type="chain" id="PRO_5007615435" evidence="5">
    <location>
        <begin position="25"/>
        <end position="340"/>
    </location>
</feature>